<sequence>MWREIWRHKFFQNKFYILIFTSKFHTNFKIYERAYHTSKFSGE</sequence>
<gene>
    <name evidence="1" type="ORF">CCS77_0397</name>
</gene>
<dbReference type="AlphaFoldDB" id="A0A2R4NYF8"/>
<dbReference type="EMBL" id="CP021642">
    <property type="protein sequence ID" value="AVX43458.1"/>
    <property type="molecule type" value="Genomic_DNA"/>
</dbReference>
<evidence type="ECO:0000313" key="2">
    <source>
        <dbReference type="Proteomes" id="UP000241854"/>
    </source>
</evidence>
<accession>A0A2R4NYF8</accession>
<dbReference type="Proteomes" id="UP000241854">
    <property type="component" value="Chromosome"/>
</dbReference>
<evidence type="ECO:0000313" key="1">
    <source>
        <dbReference type="EMBL" id="AVX43458.1"/>
    </source>
</evidence>
<protein>
    <submittedName>
        <fullName evidence="1">Uncharacterized protein</fullName>
    </submittedName>
</protein>
<proteinExistence type="predicted"/>
<reference evidence="1 2" key="1">
    <citation type="journal article" date="2018" name="Emerg. Microbes Infect.">
        <title>Genomic analysis of oral Campylobacter concisus strains identified a potential bacterial molecular marker associated with active Crohn's disease.</title>
        <authorList>
            <person name="Liu F."/>
            <person name="Ma R."/>
            <person name="Tay C.Y.A."/>
            <person name="Octavia S."/>
            <person name="Lan R."/>
            <person name="Chung H.K.L."/>
            <person name="Riordan S.M."/>
            <person name="Grimm M.C."/>
            <person name="Leong R.W."/>
            <person name="Tanaka M.M."/>
            <person name="Connor S."/>
            <person name="Zhang L."/>
        </authorList>
    </citation>
    <scope>NUCLEOTIDE SEQUENCE [LARGE SCALE GENOMIC DNA]</scope>
    <source>
        <strain evidence="1 2">P2CDO4</strain>
    </source>
</reference>
<name>A0A2R4NYF8_9BACT</name>
<organism evidence="1 2">
    <name type="scientific">Campylobacter concisus</name>
    <dbReference type="NCBI Taxonomy" id="199"/>
    <lineage>
        <taxon>Bacteria</taxon>
        <taxon>Pseudomonadati</taxon>
        <taxon>Campylobacterota</taxon>
        <taxon>Epsilonproteobacteria</taxon>
        <taxon>Campylobacterales</taxon>
        <taxon>Campylobacteraceae</taxon>
        <taxon>Campylobacter</taxon>
    </lineage>
</organism>